<organism evidence="2 3">
    <name type="scientific">Magnetospirillum aberrantis SpK</name>
    <dbReference type="NCBI Taxonomy" id="908842"/>
    <lineage>
        <taxon>Bacteria</taxon>
        <taxon>Pseudomonadati</taxon>
        <taxon>Pseudomonadota</taxon>
        <taxon>Alphaproteobacteria</taxon>
        <taxon>Rhodospirillales</taxon>
        <taxon>Rhodospirillaceae</taxon>
        <taxon>Magnetospirillum</taxon>
    </lineage>
</organism>
<accession>A0A7C9QU39</accession>
<comment type="caution">
    <text evidence="2">The sequence shown here is derived from an EMBL/GenBank/DDBJ whole genome shotgun (WGS) entry which is preliminary data.</text>
</comment>
<proteinExistence type="predicted"/>
<evidence type="ECO:0000313" key="3">
    <source>
        <dbReference type="Proteomes" id="UP000480684"/>
    </source>
</evidence>
<gene>
    <name evidence="2" type="ORF">G4223_11325</name>
</gene>
<sequence>MEQTYAERLRAIRERLRMNQTEFGEFFCGLAQNRISELENCTDDRAFPRKHIPVIERWEEHFRQLQVPRRFRDRIFTPYTPGYIGMFAVAVVFLGVAILMTTRIVADAWDIPRTLEEQSTPKFRSGLEKAYEKFSVRQENTRFTCLEIYHLSGLFKVNSDELIRDTNLRTVWGIRCPKFVMALPIDGEPENSAEH</sequence>
<dbReference type="InterPro" id="IPR010982">
    <property type="entry name" value="Lambda_DNA-bd_dom_sf"/>
</dbReference>
<dbReference type="GO" id="GO:0003677">
    <property type="term" value="F:DNA binding"/>
    <property type="evidence" value="ECO:0007669"/>
    <property type="project" value="InterPro"/>
</dbReference>
<evidence type="ECO:0000256" key="1">
    <source>
        <dbReference type="SAM" id="Phobius"/>
    </source>
</evidence>
<dbReference type="RefSeq" id="WP_163679429.1">
    <property type="nucleotide sequence ID" value="NZ_JAAIYP010000038.1"/>
</dbReference>
<dbReference type="Proteomes" id="UP000480684">
    <property type="component" value="Unassembled WGS sequence"/>
</dbReference>
<keyword evidence="1" id="KW-1133">Transmembrane helix</keyword>
<name>A0A7C9QU39_9PROT</name>
<keyword evidence="1" id="KW-0812">Transmembrane</keyword>
<dbReference type="InterPro" id="IPR001387">
    <property type="entry name" value="Cro/C1-type_HTH"/>
</dbReference>
<protein>
    <submittedName>
        <fullName evidence="2">Helix-turn-helix transcriptional regulator</fullName>
    </submittedName>
</protein>
<feature type="transmembrane region" description="Helical" evidence="1">
    <location>
        <begin position="83"/>
        <end position="106"/>
    </location>
</feature>
<dbReference type="Gene3D" id="1.10.260.40">
    <property type="entry name" value="lambda repressor-like DNA-binding domains"/>
    <property type="match status" value="1"/>
</dbReference>
<evidence type="ECO:0000313" key="2">
    <source>
        <dbReference type="EMBL" id="NFV80698.1"/>
    </source>
</evidence>
<dbReference type="AlphaFoldDB" id="A0A7C9QU39"/>
<dbReference type="CDD" id="cd00093">
    <property type="entry name" value="HTH_XRE"/>
    <property type="match status" value="1"/>
</dbReference>
<keyword evidence="1" id="KW-0472">Membrane</keyword>
<keyword evidence="3" id="KW-1185">Reference proteome</keyword>
<dbReference type="EMBL" id="JAAIYP010000038">
    <property type="protein sequence ID" value="NFV80698.1"/>
    <property type="molecule type" value="Genomic_DNA"/>
</dbReference>
<reference evidence="2 3" key="1">
    <citation type="submission" date="2020-02" db="EMBL/GenBank/DDBJ databases">
        <authorList>
            <person name="Dziuba M."/>
            <person name="Kuznetsov B."/>
            <person name="Mardanov A."/>
            <person name="Ravin N."/>
            <person name="Grouzdev D."/>
        </authorList>
    </citation>
    <scope>NUCLEOTIDE SEQUENCE [LARGE SCALE GENOMIC DNA]</scope>
    <source>
        <strain evidence="2 3">SpK</strain>
    </source>
</reference>